<keyword evidence="1" id="KW-0472">Membrane</keyword>
<reference evidence="2" key="1">
    <citation type="submission" date="2021-10" db="EMBL/GenBank/DDBJ databases">
        <title>Anaerobic single-cell dispensing facilitates the cultivation of human gut bacteria.</title>
        <authorList>
            <person name="Afrizal A."/>
        </authorList>
    </citation>
    <scope>NUCLEOTIDE SEQUENCE</scope>
    <source>
        <strain evidence="2">CLA-AA-H233</strain>
    </source>
</reference>
<keyword evidence="3" id="KW-1185">Reference proteome</keyword>
<dbReference type="Pfam" id="PF18159">
    <property type="entry name" value="S_4TM"/>
    <property type="match status" value="1"/>
</dbReference>
<keyword evidence="1" id="KW-0812">Transmembrane</keyword>
<organism evidence="2 3">
    <name type="scientific">Faecalibacterium butyricigenerans</name>
    <dbReference type="NCBI Taxonomy" id="1851427"/>
    <lineage>
        <taxon>Bacteria</taxon>
        <taxon>Bacillati</taxon>
        <taxon>Bacillota</taxon>
        <taxon>Clostridia</taxon>
        <taxon>Eubacteriales</taxon>
        <taxon>Oscillospiraceae</taxon>
        <taxon>Faecalibacterium</taxon>
    </lineage>
</organism>
<evidence type="ECO:0000313" key="3">
    <source>
        <dbReference type="Proteomes" id="UP001430637"/>
    </source>
</evidence>
<evidence type="ECO:0000256" key="1">
    <source>
        <dbReference type="SAM" id="Phobius"/>
    </source>
</evidence>
<feature type="transmembrane region" description="Helical" evidence="1">
    <location>
        <begin position="32"/>
        <end position="50"/>
    </location>
</feature>
<evidence type="ECO:0000313" key="2">
    <source>
        <dbReference type="EMBL" id="MCC2198177.1"/>
    </source>
</evidence>
<dbReference type="Proteomes" id="UP001430637">
    <property type="component" value="Unassembled WGS sequence"/>
</dbReference>
<comment type="caution">
    <text evidence="2">The sequence shown here is derived from an EMBL/GenBank/DDBJ whole genome shotgun (WGS) entry which is preliminary data.</text>
</comment>
<dbReference type="InterPro" id="IPR049920">
    <property type="entry name" value="IK1_05631-like"/>
</dbReference>
<protein>
    <submittedName>
        <fullName evidence="2">Uncharacterized protein</fullName>
    </submittedName>
</protein>
<keyword evidence="1" id="KW-1133">Transmembrane helix</keyword>
<sequence>MSSKEIQVRQNQELQLKIQYAARECYNTAEKLNYWVWGLCILSFVIGFLPNESGSVLLSVGSILYDVLAFLLNIALVKKNSNAAMLRKHFDDLGQ</sequence>
<name>A0ABS8F543_9FIRM</name>
<dbReference type="RefSeq" id="WP_227619775.1">
    <property type="nucleotide sequence ID" value="NZ_JAJEQL010000001.1"/>
</dbReference>
<feature type="transmembrane region" description="Helical" evidence="1">
    <location>
        <begin position="56"/>
        <end position="77"/>
    </location>
</feature>
<dbReference type="EMBL" id="JAJEQL010000001">
    <property type="protein sequence ID" value="MCC2198177.1"/>
    <property type="molecule type" value="Genomic_DNA"/>
</dbReference>
<gene>
    <name evidence="2" type="ORF">LKD23_00085</name>
</gene>
<accession>A0ABS8F543</accession>
<proteinExistence type="predicted"/>